<dbReference type="Pfam" id="PF00394">
    <property type="entry name" value="Cu-oxidase"/>
    <property type="match status" value="1"/>
</dbReference>
<evidence type="ECO:0000256" key="2">
    <source>
        <dbReference type="ARBA" id="ARBA00001935"/>
    </source>
</evidence>
<dbReference type="CDD" id="cd13903">
    <property type="entry name" value="CuRO_3_Tv-LCC_like"/>
    <property type="match status" value="1"/>
</dbReference>
<evidence type="ECO:0000256" key="8">
    <source>
        <dbReference type="ARBA" id="ARBA00023002"/>
    </source>
</evidence>
<evidence type="ECO:0000256" key="5">
    <source>
        <dbReference type="ARBA" id="ARBA00012297"/>
    </source>
</evidence>
<keyword evidence="8" id="KW-0560">Oxidoreductase</keyword>
<dbReference type="AlphaFoldDB" id="A0AAD4L432"/>
<evidence type="ECO:0000256" key="10">
    <source>
        <dbReference type="ARBA" id="ARBA00023157"/>
    </source>
</evidence>
<dbReference type="Proteomes" id="UP001201163">
    <property type="component" value="Unassembled WGS sequence"/>
</dbReference>
<dbReference type="Gene3D" id="2.60.40.420">
    <property type="entry name" value="Cupredoxins - blue copper proteins"/>
    <property type="match status" value="3"/>
</dbReference>
<evidence type="ECO:0000256" key="3">
    <source>
        <dbReference type="ARBA" id="ARBA00004613"/>
    </source>
</evidence>
<dbReference type="InterPro" id="IPR011707">
    <property type="entry name" value="Cu-oxidase-like_N"/>
</dbReference>
<evidence type="ECO:0000313" key="17">
    <source>
        <dbReference type="Proteomes" id="UP001201163"/>
    </source>
</evidence>
<sequence>MSRLRSLVCFLSILSASVSASIGPGAVLQIVNKFIAPDGFPRQTTLAGGTHPGPIIRGQKNAEFTIDVVDLLTDQTLDLATSIHWHGLLQKDSNYEDGAASVTQCPLVPNESFTYDFKVLNQAGTFWYHSHFGGQYCDGLRGAFIVEDPDDPQKSLYDVDNGETLTTPVISLSDWYHYLSTSPPAIPAFNSTLINGQGRYVGGPQDVPLAVVSVTQGTRYRFRLISMSCDPSFVFSIDGHQFTVIEVEGTNVQPLLVDSIELFAGQRYSVVVSQSFFFRCPVRPGRTGIRALPQVSTRVLDFSDHTNVAILRYSGAPVADPFADPNENVPVSHLPLVETNLHPLVATPVPGLPSPGGADININLDVGFTPLPNGFRFDINGFPFEPPTVPVLLQILSGAKKASDLLPAGSIYGLDANKSVEITIPGGATGGAHPIHLHGHAFWVVRGAGNSSYNFVDPIVRDVVSIGNIGDNVTIRFFTDNPGPWFIHCHIDWHLANGFAVVFAEDVPDTPSAYTVTDAWKNLCPTYNAWANNTGS</sequence>
<keyword evidence="11" id="KW-0325">Glycoprotein</keyword>
<dbReference type="InterPro" id="IPR001117">
    <property type="entry name" value="Cu-oxidase_2nd"/>
</dbReference>
<evidence type="ECO:0000256" key="6">
    <source>
        <dbReference type="ARBA" id="ARBA00022525"/>
    </source>
</evidence>
<evidence type="ECO:0000256" key="12">
    <source>
        <dbReference type="SAM" id="SignalP"/>
    </source>
</evidence>
<feature type="signal peptide" evidence="12">
    <location>
        <begin position="1"/>
        <end position="20"/>
    </location>
</feature>
<dbReference type="InterPro" id="IPR033138">
    <property type="entry name" value="Cu_oxidase_CS"/>
</dbReference>
<dbReference type="InterPro" id="IPR011706">
    <property type="entry name" value="Cu-oxidase_C"/>
</dbReference>
<dbReference type="InterPro" id="IPR008972">
    <property type="entry name" value="Cupredoxin"/>
</dbReference>
<dbReference type="PANTHER" id="PTHR11709">
    <property type="entry name" value="MULTI-COPPER OXIDASE"/>
    <property type="match status" value="1"/>
</dbReference>
<dbReference type="Pfam" id="PF07731">
    <property type="entry name" value="Cu-oxidase_2"/>
    <property type="match status" value="1"/>
</dbReference>
<feature type="domain" description="Plastocyanin-like" evidence="15">
    <location>
        <begin position="35"/>
        <end position="150"/>
    </location>
</feature>
<evidence type="ECO:0000256" key="1">
    <source>
        <dbReference type="ARBA" id="ARBA00000349"/>
    </source>
</evidence>
<dbReference type="Pfam" id="PF07732">
    <property type="entry name" value="Cu-oxidase_3"/>
    <property type="match status" value="1"/>
</dbReference>
<keyword evidence="9" id="KW-0186">Copper</keyword>
<comment type="caution">
    <text evidence="16">The sequence shown here is derived from an EMBL/GenBank/DDBJ whole genome shotgun (WGS) entry which is preliminary data.</text>
</comment>
<accession>A0AAD4L432</accession>
<dbReference type="SUPFAM" id="SSF49503">
    <property type="entry name" value="Cupredoxins"/>
    <property type="match status" value="3"/>
</dbReference>
<dbReference type="GO" id="GO:0005507">
    <property type="term" value="F:copper ion binding"/>
    <property type="evidence" value="ECO:0007669"/>
    <property type="project" value="InterPro"/>
</dbReference>
<dbReference type="InterPro" id="IPR045087">
    <property type="entry name" value="Cu-oxidase_fam"/>
</dbReference>
<gene>
    <name evidence="16" type="ORF">EDB92DRAFT_1906420</name>
</gene>
<dbReference type="PROSITE" id="PS00079">
    <property type="entry name" value="MULTICOPPER_OXIDASE1"/>
    <property type="match status" value="1"/>
</dbReference>
<dbReference type="EC" id="1.10.3.2" evidence="5"/>
<evidence type="ECO:0000256" key="11">
    <source>
        <dbReference type="ARBA" id="ARBA00023180"/>
    </source>
</evidence>
<dbReference type="EMBL" id="JAKELL010000189">
    <property type="protein sequence ID" value="KAH8979018.1"/>
    <property type="molecule type" value="Genomic_DNA"/>
</dbReference>
<feature type="chain" id="PRO_5042113575" description="laccase" evidence="12">
    <location>
        <begin position="21"/>
        <end position="536"/>
    </location>
</feature>
<keyword evidence="17" id="KW-1185">Reference proteome</keyword>
<comment type="catalytic activity">
    <reaction evidence="1">
        <text>4 hydroquinone + O2 = 4 benzosemiquinone + 2 H2O</text>
        <dbReference type="Rhea" id="RHEA:11276"/>
        <dbReference type="ChEBI" id="CHEBI:15377"/>
        <dbReference type="ChEBI" id="CHEBI:15379"/>
        <dbReference type="ChEBI" id="CHEBI:17594"/>
        <dbReference type="ChEBI" id="CHEBI:17977"/>
        <dbReference type="EC" id="1.10.3.2"/>
    </reaction>
</comment>
<keyword evidence="7" id="KW-0479">Metal-binding</keyword>
<dbReference type="PANTHER" id="PTHR11709:SF394">
    <property type="entry name" value="FI03373P-RELATED"/>
    <property type="match status" value="1"/>
</dbReference>
<keyword evidence="12" id="KW-0732">Signal</keyword>
<dbReference type="GO" id="GO:0005576">
    <property type="term" value="C:extracellular region"/>
    <property type="evidence" value="ECO:0007669"/>
    <property type="project" value="UniProtKB-SubCell"/>
</dbReference>
<comment type="similarity">
    <text evidence="4">Belongs to the multicopper oxidase family.</text>
</comment>
<reference evidence="16" key="1">
    <citation type="submission" date="2022-01" db="EMBL/GenBank/DDBJ databases">
        <title>Comparative genomics reveals a dynamic genome evolution in the ectomycorrhizal milk-cap (Lactarius) mushrooms.</title>
        <authorList>
            <consortium name="DOE Joint Genome Institute"/>
            <person name="Lebreton A."/>
            <person name="Tang N."/>
            <person name="Kuo A."/>
            <person name="LaButti K."/>
            <person name="Drula E."/>
            <person name="Barry K."/>
            <person name="Clum A."/>
            <person name="Lipzen A."/>
            <person name="Mousain D."/>
            <person name="Ng V."/>
            <person name="Wang R."/>
            <person name="Wang X."/>
            <person name="Dai Y."/>
            <person name="Henrissat B."/>
            <person name="Grigoriev I.V."/>
            <person name="Guerin-Laguette A."/>
            <person name="Yu F."/>
            <person name="Martin F.M."/>
        </authorList>
    </citation>
    <scope>NUCLEOTIDE SEQUENCE</scope>
    <source>
        <strain evidence="16">QP</strain>
    </source>
</reference>
<name>A0AAD4L432_9AGAM</name>
<keyword evidence="6" id="KW-0964">Secreted</keyword>
<evidence type="ECO:0000313" key="16">
    <source>
        <dbReference type="EMBL" id="KAH8979018.1"/>
    </source>
</evidence>
<comment type="cofactor">
    <cofactor evidence="2">
        <name>Cu cation</name>
        <dbReference type="ChEBI" id="CHEBI:23378"/>
    </cofactor>
</comment>
<organism evidence="16 17">
    <name type="scientific">Lactarius akahatsu</name>
    <dbReference type="NCBI Taxonomy" id="416441"/>
    <lineage>
        <taxon>Eukaryota</taxon>
        <taxon>Fungi</taxon>
        <taxon>Dikarya</taxon>
        <taxon>Basidiomycota</taxon>
        <taxon>Agaricomycotina</taxon>
        <taxon>Agaricomycetes</taxon>
        <taxon>Russulales</taxon>
        <taxon>Russulaceae</taxon>
        <taxon>Lactarius</taxon>
    </lineage>
</organism>
<dbReference type="GO" id="GO:0052716">
    <property type="term" value="F:hydroquinone:oxygen oxidoreductase activity"/>
    <property type="evidence" value="ECO:0007669"/>
    <property type="project" value="UniProtKB-EC"/>
</dbReference>
<keyword evidence="10" id="KW-1015">Disulfide bond</keyword>
<protein>
    <recommendedName>
        <fullName evidence="5">laccase</fullName>
        <ecNumber evidence="5">1.10.3.2</ecNumber>
    </recommendedName>
</protein>
<feature type="domain" description="Plastocyanin-like" evidence="14">
    <location>
        <begin position="386"/>
        <end position="507"/>
    </location>
</feature>
<evidence type="ECO:0000259" key="13">
    <source>
        <dbReference type="Pfam" id="PF00394"/>
    </source>
</evidence>
<evidence type="ECO:0000259" key="15">
    <source>
        <dbReference type="Pfam" id="PF07732"/>
    </source>
</evidence>
<evidence type="ECO:0000256" key="4">
    <source>
        <dbReference type="ARBA" id="ARBA00010609"/>
    </source>
</evidence>
<evidence type="ECO:0000259" key="14">
    <source>
        <dbReference type="Pfam" id="PF07731"/>
    </source>
</evidence>
<evidence type="ECO:0000256" key="9">
    <source>
        <dbReference type="ARBA" id="ARBA00023008"/>
    </source>
</evidence>
<evidence type="ECO:0000256" key="7">
    <source>
        <dbReference type="ARBA" id="ARBA00022723"/>
    </source>
</evidence>
<proteinExistence type="inferred from homology"/>
<dbReference type="FunFam" id="2.60.40.420:FF:000045">
    <property type="entry name" value="Laccase 2"/>
    <property type="match status" value="1"/>
</dbReference>
<feature type="domain" description="Plastocyanin-like" evidence="13">
    <location>
        <begin position="169"/>
        <end position="315"/>
    </location>
</feature>
<comment type="subcellular location">
    <subcellularLocation>
        <location evidence="3">Secreted</location>
    </subcellularLocation>
</comment>